<reference evidence="7" key="2">
    <citation type="submission" date="2020-09" db="EMBL/GenBank/DDBJ databases">
        <authorList>
            <person name="Sun Q."/>
            <person name="Zhou Y."/>
        </authorList>
    </citation>
    <scope>NUCLEOTIDE SEQUENCE</scope>
    <source>
        <strain evidence="7">CGMCC 1.15290</strain>
    </source>
</reference>
<dbReference type="EC" id="2.7.13.3" evidence="2"/>
<dbReference type="InterPro" id="IPR035965">
    <property type="entry name" value="PAS-like_dom_sf"/>
</dbReference>
<dbReference type="EMBL" id="BMIB01000003">
    <property type="protein sequence ID" value="GGH72143.1"/>
    <property type="molecule type" value="Genomic_DNA"/>
</dbReference>
<dbReference type="PANTHER" id="PTHR43304:SF1">
    <property type="entry name" value="PAC DOMAIN-CONTAINING PROTEIN"/>
    <property type="match status" value="1"/>
</dbReference>
<accession>A0A917J2L8</accession>
<organism evidence="7 8">
    <name type="scientific">Filimonas zeae</name>
    <dbReference type="NCBI Taxonomy" id="1737353"/>
    <lineage>
        <taxon>Bacteria</taxon>
        <taxon>Pseudomonadati</taxon>
        <taxon>Bacteroidota</taxon>
        <taxon>Chitinophagia</taxon>
        <taxon>Chitinophagales</taxon>
        <taxon>Chitinophagaceae</taxon>
        <taxon>Filimonas</taxon>
    </lineage>
</organism>
<dbReference type="CDD" id="cd00130">
    <property type="entry name" value="PAS"/>
    <property type="match status" value="1"/>
</dbReference>
<evidence type="ECO:0000256" key="1">
    <source>
        <dbReference type="ARBA" id="ARBA00000085"/>
    </source>
</evidence>
<evidence type="ECO:0000256" key="3">
    <source>
        <dbReference type="ARBA" id="ARBA00022553"/>
    </source>
</evidence>
<dbReference type="SMART" id="SM00091">
    <property type="entry name" value="PAS"/>
    <property type="match status" value="1"/>
</dbReference>
<evidence type="ECO:0000259" key="6">
    <source>
        <dbReference type="PROSITE" id="PS50112"/>
    </source>
</evidence>
<comment type="catalytic activity">
    <reaction evidence="1">
        <text>ATP + protein L-histidine = ADP + protein N-phospho-L-histidine.</text>
        <dbReference type="EC" id="2.7.13.3"/>
    </reaction>
</comment>
<reference evidence="7" key="1">
    <citation type="journal article" date="2014" name="Int. J. Syst. Evol. Microbiol.">
        <title>Complete genome sequence of Corynebacterium casei LMG S-19264T (=DSM 44701T), isolated from a smear-ripened cheese.</title>
        <authorList>
            <consortium name="US DOE Joint Genome Institute (JGI-PGF)"/>
            <person name="Walter F."/>
            <person name="Albersmeier A."/>
            <person name="Kalinowski J."/>
            <person name="Ruckert C."/>
        </authorList>
    </citation>
    <scope>NUCLEOTIDE SEQUENCE</scope>
    <source>
        <strain evidence="7">CGMCC 1.15290</strain>
    </source>
</reference>
<keyword evidence="3" id="KW-0597">Phosphoprotein</keyword>
<dbReference type="NCBIfam" id="TIGR00229">
    <property type="entry name" value="sensory_box"/>
    <property type="match status" value="1"/>
</dbReference>
<dbReference type="AlphaFoldDB" id="A0A917J2L8"/>
<dbReference type="InterPro" id="IPR000014">
    <property type="entry name" value="PAS"/>
</dbReference>
<dbReference type="SUPFAM" id="SSF55785">
    <property type="entry name" value="PYP-like sensor domain (PAS domain)"/>
    <property type="match status" value="1"/>
</dbReference>
<dbReference type="InterPro" id="IPR052162">
    <property type="entry name" value="Sensor_kinase/Photoreceptor"/>
</dbReference>
<proteinExistence type="predicted"/>
<dbReference type="Gene3D" id="3.30.450.20">
    <property type="entry name" value="PAS domain"/>
    <property type="match status" value="1"/>
</dbReference>
<keyword evidence="8" id="KW-1185">Reference proteome</keyword>
<dbReference type="PANTHER" id="PTHR43304">
    <property type="entry name" value="PHYTOCHROME-LIKE PROTEIN CPH1"/>
    <property type="match status" value="1"/>
</dbReference>
<keyword evidence="5" id="KW-0418">Kinase</keyword>
<comment type="caution">
    <text evidence="7">The sequence shown here is derived from an EMBL/GenBank/DDBJ whole genome shotgun (WGS) entry which is preliminary data.</text>
</comment>
<evidence type="ECO:0000313" key="8">
    <source>
        <dbReference type="Proteomes" id="UP000627292"/>
    </source>
</evidence>
<name>A0A917J2L8_9BACT</name>
<sequence length="186" mass="20886">MQLAVTRDVTGQKGAEASAIESEFRFHTLAEEAPLWIWLTDKAGKVKYANKAMLAWLGFQQHTAISREVWSTFVHVADQHLLAKIVQQAYENKAAYNIECRVRSCHTQEYEWFAFTTVPRHINGLFDGFVGTASNIDMQKRSVEALEFRVQQRTRELHEANAAHGGSIEAEGVPGQGALFKVILPA</sequence>
<dbReference type="PROSITE" id="PS50112">
    <property type="entry name" value="PAS"/>
    <property type="match status" value="1"/>
</dbReference>
<evidence type="ECO:0000313" key="7">
    <source>
        <dbReference type="EMBL" id="GGH72143.1"/>
    </source>
</evidence>
<keyword evidence="4" id="KW-0808">Transferase</keyword>
<dbReference type="Pfam" id="PF13188">
    <property type="entry name" value="PAS_8"/>
    <property type="match status" value="1"/>
</dbReference>
<gene>
    <name evidence="7" type="ORF">GCM10011379_32250</name>
</gene>
<evidence type="ECO:0000256" key="5">
    <source>
        <dbReference type="ARBA" id="ARBA00022777"/>
    </source>
</evidence>
<evidence type="ECO:0000256" key="2">
    <source>
        <dbReference type="ARBA" id="ARBA00012438"/>
    </source>
</evidence>
<feature type="domain" description="PAS" evidence="6">
    <location>
        <begin position="22"/>
        <end position="93"/>
    </location>
</feature>
<evidence type="ECO:0000256" key="4">
    <source>
        <dbReference type="ARBA" id="ARBA00022679"/>
    </source>
</evidence>
<protein>
    <recommendedName>
        <fullName evidence="2">histidine kinase</fullName>
        <ecNumber evidence="2">2.7.13.3</ecNumber>
    </recommendedName>
</protein>
<dbReference type="Proteomes" id="UP000627292">
    <property type="component" value="Unassembled WGS sequence"/>
</dbReference>
<dbReference type="GO" id="GO:0004673">
    <property type="term" value="F:protein histidine kinase activity"/>
    <property type="evidence" value="ECO:0007669"/>
    <property type="project" value="UniProtKB-EC"/>
</dbReference>